<dbReference type="EMBL" id="CAJVPL010004997">
    <property type="protein sequence ID" value="CAG8653346.1"/>
    <property type="molecule type" value="Genomic_DNA"/>
</dbReference>
<dbReference type="AlphaFoldDB" id="A0A9N9DUT6"/>
<reference evidence="2" key="1">
    <citation type="submission" date="2021-06" db="EMBL/GenBank/DDBJ databases">
        <authorList>
            <person name="Kallberg Y."/>
            <person name="Tangrot J."/>
            <person name="Rosling A."/>
        </authorList>
    </citation>
    <scope>NUCLEOTIDE SEQUENCE</scope>
    <source>
        <strain evidence="2">MT106</strain>
    </source>
</reference>
<keyword evidence="1" id="KW-0472">Membrane</keyword>
<evidence type="ECO:0000313" key="2">
    <source>
        <dbReference type="EMBL" id="CAG8653346.1"/>
    </source>
</evidence>
<name>A0A9N9DUT6_9GLOM</name>
<evidence type="ECO:0000313" key="3">
    <source>
        <dbReference type="Proteomes" id="UP000789831"/>
    </source>
</evidence>
<keyword evidence="1" id="KW-1133">Transmembrane helix</keyword>
<keyword evidence="3" id="KW-1185">Reference proteome</keyword>
<feature type="transmembrane region" description="Helical" evidence="1">
    <location>
        <begin position="350"/>
        <end position="369"/>
    </location>
</feature>
<organism evidence="2 3">
    <name type="scientific">Ambispora gerdemannii</name>
    <dbReference type="NCBI Taxonomy" id="144530"/>
    <lineage>
        <taxon>Eukaryota</taxon>
        <taxon>Fungi</taxon>
        <taxon>Fungi incertae sedis</taxon>
        <taxon>Mucoromycota</taxon>
        <taxon>Glomeromycotina</taxon>
        <taxon>Glomeromycetes</taxon>
        <taxon>Archaeosporales</taxon>
        <taxon>Ambisporaceae</taxon>
        <taxon>Ambispora</taxon>
    </lineage>
</organism>
<proteinExistence type="predicted"/>
<feature type="transmembrane region" description="Helical" evidence="1">
    <location>
        <begin position="317"/>
        <end position="338"/>
    </location>
</feature>
<feature type="transmembrane region" description="Helical" evidence="1">
    <location>
        <begin position="389"/>
        <end position="407"/>
    </location>
</feature>
<accession>A0A9N9DUT6</accession>
<gene>
    <name evidence="2" type="ORF">AGERDE_LOCUS11493</name>
</gene>
<dbReference type="OrthoDB" id="2422722at2759"/>
<comment type="caution">
    <text evidence="2">The sequence shown here is derived from an EMBL/GenBank/DDBJ whole genome shotgun (WGS) entry which is preliminary data.</text>
</comment>
<evidence type="ECO:0000256" key="1">
    <source>
        <dbReference type="SAM" id="Phobius"/>
    </source>
</evidence>
<keyword evidence="1" id="KW-0812">Transmembrane</keyword>
<protein>
    <submittedName>
        <fullName evidence="2">4954_t:CDS:1</fullName>
    </submittedName>
</protein>
<sequence>NKDLSSFLEGENEIYKDPDHEYILLDDSDVQSEASIATNTTVKSETSTTTTNTTNTSNLFGNDKRNFTFTETVTNFIKAYTNLKSNSNDHLDEVNIDWLDSEIDSVLEVESTNSQLENEQELDIEINNYSSSQVNKSKVVNKSKTTITDTDTEQLSHMLLKIALRLQKVNLNELDNNKQLSIMIEKQPEQFGKAMGHLIWKSKVDIKKNIDYLENPASLQEYRNNFPLTIRYFFDGMLDYIQNKKWTIPGDNPNNNEHIHNAACMYIDDVSINITKNIDLVADEAIFRRLVSLKETHPEFRLLLGGWHTSKCMSITLIAIFSGYGIFNLAAILGVRYFDKFEKVVDYQATSRIIILIWTGVGIALQKYISNYNKTMHDIMTGNNNIVKVWYLFFCWAGYWVGHKMGIRHGNWNMQIENLKAFTPLFAVAASVNITRPGHYLAFDEVLERLEEKLFVREDRNLKSRRLSLWELSNILFDAFTASNPTKHKLFRGTSQNYKEGFSRLFTYYEIGRNRIYEIYRQDIEKSETRITVGRRARNIIISSASKQKIKVPIKEMTERPIKRQKTLNNAEYKDDLMLEYPDDYVTECPIQ</sequence>
<feature type="non-terminal residue" evidence="2">
    <location>
        <position position="592"/>
    </location>
</feature>
<dbReference type="Proteomes" id="UP000789831">
    <property type="component" value="Unassembled WGS sequence"/>
</dbReference>